<evidence type="ECO:0000313" key="4">
    <source>
        <dbReference type="EMBL" id="QEH61935.1"/>
    </source>
</evidence>
<dbReference type="SUPFAM" id="SSF47413">
    <property type="entry name" value="lambda repressor-like DNA-binding domains"/>
    <property type="match status" value="1"/>
</dbReference>
<name>A0A5B9Y543_9MOLU</name>
<dbReference type="KEGG" id="schi:SCHIN_v1c07400"/>
<dbReference type="RefSeq" id="WP_166508312.1">
    <property type="nucleotide sequence ID" value="NZ_CP043026.1"/>
</dbReference>
<dbReference type="PROSITE" id="PS50943">
    <property type="entry name" value="HTH_CROC1"/>
    <property type="match status" value="1"/>
</dbReference>
<dbReference type="CDD" id="cd00093">
    <property type="entry name" value="HTH_XRE"/>
    <property type="match status" value="1"/>
</dbReference>
<evidence type="ECO:0000256" key="1">
    <source>
        <dbReference type="ARBA" id="ARBA00023125"/>
    </source>
</evidence>
<dbReference type="InterPro" id="IPR001387">
    <property type="entry name" value="Cro/C1-type_HTH"/>
</dbReference>
<dbReference type="Pfam" id="PF01381">
    <property type="entry name" value="HTH_3"/>
    <property type="match status" value="1"/>
</dbReference>
<protein>
    <submittedName>
        <fullName evidence="4">Helix-turn-helix transcriptional regulator</fullName>
    </submittedName>
</protein>
<proteinExistence type="predicted"/>
<feature type="transmembrane region" description="Helical" evidence="2">
    <location>
        <begin position="150"/>
        <end position="178"/>
    </location>
</feature>
<evidence type="ECO:0000313" key="5">
    <source>
        <dbReference type="Proteomes" id="UP000323144"/>
    </source>
</evidence>
<gene>
    <name evidence="4" type="ORF">SCHIN_v1c07400</name>
</gene>
<dbReference type="AlphaFoldDB" id="A0A5B9Y543"/>
<evidence type="ECO:0000259" key="3">
    <source>
        <dbReference type="PROSITE" id="PS50943"/>
    </source>
</evidence>
<dbReference type="SMART" id="SM00530">
    <property type="entry name" value="HTH_XRE"/>
    <property type="match status" value="1"/>
</dbReference>
<organism evidence="4 5">
    <name type="scientific">Spiroplasma chinense</name>
    <dbReference type="NCBI Taxonomy" id="216932"/>
    <lineage>
        <taxon>Bacteria</taxon>
        <taxon>Bacillati</taxon>
        <taxon>Mycoplasmatota</taxon>
        <taxon>Mollicutes</taxon>
        <taxon>Entomoplasmatales</taxon>
        <taxon>Spiroplasmataceae</taxon>
        <taxon>Spiroplasma</taxon>
    </lineage>
</organism>
<keyword evidence="2" id="KW-0812">Transmembrane</keyword>
<dbReference type="GO" id="GO:0003677">
    <property type="term" value="F:DNA binding"/>
    <property type="evidence" value="ECO:0007669"/>
    <property type="project" value="UniProtKB-KW"/>
</dbReference>
<dbReference type="PANTHER" id="PTHR46558">
    <property type="entry name" value="TRACRIPTIONAL REGULATORY PROTEIN-RELATED-RELATED"/>
    <property type="match status" value="1"/>
</dbReference>
<dbReference type="EMBL" id="CP043026">
    <property type="protein sequence ID" value="QEH61935.1"/>
    <property type="molecule type" value="Genomic_DNA"/>
</dbReference>
<keyword evidence="1" id="KW-0238">DNA-binding</keyword>
<keyword evidence="2" id="KW-0472">Membrane</keyword>
<accession>A0A5B9Y543</accession>
<dbReference type="Gene3D" id="1.10.260.40">
    <property type="entry name" value="lambda repressor-like DNA-binding domains"/>
    <property type="match status" value="1"/>
</dbReference>
<reference evidence="4 5" key="1">
    <citation type="submission" date="2019-08" db="EMBL/GenBank/DDBJ databases">
        <title>Complete genome sequence of Spiroplasma chinense CCH (DSM 19755).</title>
        <authorList>
            <person name="Shen H.-Y."/>
            <person name="Lin Y.-C."/>
            <person name="Chou L."/>
            <person name="Kuo C.-H."/>
        </authorList>
    </citation>
    <scope>NUCLEOTIDE SEQUENCE [LARGE SCALE GENOMIC DNA]</scope>
    <source>
        <strain evidence="4 5">CCH</strain>
    </source>
</reference>
<feature type="transmembrane region" description="Helical" evidence="2">
    <location>
        <begin position="93"/>
        <end position="113"/>
    </location>
</feature>
<dbReference type="InterPro" id="IPR010982">
    <property type="entry name" value="Lambda_DNA-bd_dom_sf"/>
</dbReference>
<feature type="domain" description="HTH cro/C1-type" evidence="3">
    <location>
        <begin position="7"/>
        <end position="61"/>
    </location>
</feature>
<dbReference type="PANTHER" id="PTHR46558:SF11">
    <property type="entry name" value="HTH-TYPE TRANSCRIPTIONAL REGULATOR XRE"/>
    <property type="match status" value="1"/>
</dbReference>
<sequence>MQLYDKIQLLRKENNLTQSELAEKLNVSRQAVQKWEAGTATPDVLKLPELAKIFNVTIDYLLDNDAEQKEENNEKNNSQEKVVFKTKTSSSDMIFFIPLATAIFTFLGMWFFIGGIIVGMLFIFIAFLPIAGVISFVLMFLNLNSGTGSILIYLSMTILGLSLAYPTYLLSFICLRYYKKYSKIIIHKIRNYKFGGIN</sequence>
<feature type="transmembrane region" description="Helical" evidence="2">
    <location>
        <begin position="120"/>
        <end position="144"/>
    </location>
</feature>
<keyword evidence="2" id="KW-1133">Transmembrane helix</keyword>
<evidence type="ECO:0000256" key="2">
    <source>
        <dbReference type="SAM" id="Phobius"/>
    </source>
</evidence>
<dbReference type="Proteomes" id="UP000323144">
    <property type="component" value="Chromosome"/>
</dbReference>
<keyword evidence="5" id="KW-1185">Reference proteome</keyword>